<dbReference type="Pfam" id="PF18755">
    <property type="entry name" value="RAMA"/>
    <property type="match status" value="1"/>
</dbReference>
<gene>
    <name evidence="4" type="ORF">FHG89_22570</name>
</gene>
<feature type="region of interest" description="Disordered" evidence="1">
    <location>
        <begin position="244"/>
        <end position="294"/>
    </location>
</feature>
<accession>A0A5C4QJB0</accession>
<reference evidence="4 5" key="1">
    <citation type="submission" date="2019-06" db="EMBL/GenBank/DDBJ databases">
        <title>Micromonospora ordensis sp. nov., isolated from deep marine sediment.</title>
        <authorList>
            <person name="Veyisoglu A."/>
            <person name="Carro L."/>
            <person name="Klenk H.-P."/>
            <person name="Sahin N."/>
        </authorList>
    </citation>
    <scope>NUCLEOTIDE SEQUENCE [LARGE SCALE GENOMIC DNA]</scope>
    <source>
        <strain evidence="4 5">S2509</strain>
    </source>
</reference>
<keyword evidence="2" id="KW-1133">Transmembrane helix</keyword>
<feature type="transmembrane region" description="Helical" evidence="2">
    <location>
        <begin position="20"/>
        <end position="39"/>
    </location>
</feature>
<dbReference type="EMBL" id="VDFY01000196">
    <property type="protein sequence ID" value="TNH25718.1"/>
    <property type="molecule type" value="Genomic_DNA"/>
</dbReference>
<evidence type="ECO:0000256" key="2">
    <source>
        <dbReference type="SAM" id="Phobius"/>
    </source>
</evidence>
<keyword evidence="2" id="KW-0812">Transmembrane</keyword>
<evidence type="ECO:0000313" key="4">
    <source>
        <dbReference type="EMBL" id="TNH25718.1"/>
    </source>
</evidence>
<dbReference type="OrthoDB" id="291940at2"/>
<name>A0A5C4QJB0_9ACTN</name>
<protein>
    <submittedName>
        <fullName evidence="4">DUF4357 domain-containing protein</fullName>
    </submittedName>
</protein>
<dbReference type="Proteomes" id="UP000306145">
    <property type="component" value="Unassembled WGS sequence"/>
</dbReference>
<evidence type="ECO:0000259" key="3">
    <source>
        <dbReference type="Pfam" id="PF18755"/>
    </source>
</evidence>
<feature type="domain" description="RAMA" evidence="3">
    <location>
        <begin position="384"/>
        <end position="475"/>
    </location>
</feature>
<proteinExistence type="predicted"/>
<sequence length="475" mass="49693">MTDLLLSAAAENPAWTDVLGAIGGTVGVLGGLVFGVLSWKLSRRSARASERSAAIAASALMTSQQAADAADQAARAADVSAREAQKISTIESTRHHDELGPDVSVEFVWRQDRHGGGIFAEVSNNGRHDYWLTGAHLVDGSGARPAAHAGIHAGTTLDIYISELPLEDPGEPGDPWPVIRAAMKQAHIYDVELREASTRPVTGSVGWSFCTEPRASRVSAAGALLTARAIGSPTTPLTALASELPARSPGTSRRKGLPRPRDGRFRGTGSHPKTCQGVDPGRAVGSQRGGGAGNSAWPAPAPGCRPCCACRWCCATEVTHTPSMRDSLPCASTEVLSVVAGSGAAAVMLGLAGTRRRALMGVGLVVPLKEPLRVRVVVDIADQPSAPTQPVGPPKGPLAPLMARGDLQVGERLYWRRPRLGKTFIAVVLASGELEINGRRYQSPSDAASACAGGAANGWTAWRRERDGTPLNKLR</sequence>
<comment type="caution">
    <text evidence="4">The sequence shown here is derived from an EMBL/GenBank/DDBJ whole genome shotgun (WGS) entry which is preliminary data.</text>
</comment>
<keyword evidence="5" id="KW-1185">Reference proteome</keyword>
<evidence type="ECO:0000313" key="5">
    <source>
        <dbReference type="Proteomes" id="UP000306145"/>
    </source>
</evidence>
<organism evidence="4 5">
    <name type="scientific">Micromonospora orduensis</name>
    <dbReference type="NCBI Taxonomy" id="1420891"/>
    <lineage>
        <taxon>Bacteria</taxon>
        <taxon>Bacillati</taxon>
        <taxon>Actinomycetota</taxon>
        <taxon>Actinomycetes</taxon>
        <taxon>Micromonosporales</taxon>
        <taxon>Micromonosporaceae</taxon>
        <taxon>Micromonospora</taxon>
    </lineage>
</organism>
<keyword evidence="2" id="KW-0472">Membrane</keyword>
<dbReference type="InterPro" id="IPR040843">
    <property type="entry name" value="RAMA"/>
</dbReference>
<dbReference type="AlphaFoldDB" id="A0A5C4QJB0"/>
<evidence type="ECO:0000256" key="1">
    <source>
        <dbReference type="SAM" id="MobiDB-lite"/>
    </source>
</evidence>